<dbReference type="Pfam" id="PF01040">
    <property type="entry name" value="UbiA"/>
    <property type="match status" value="1"/>
</dbReference>
<dbReference type="InterPro" id="IPR044878">
    <property type="entry name" value="UbiA_sf"/>
</dbReference>
<dbReference type="GO" id="GO:0008412">
    <property type="term" value="F:4-hydroxybenzoate polyprenyltransferase activity"/>
    <property type="evidence" value="ECO:0007669"/>
    <property type="project" value="UniProtKB-UniRule"/>
</dbReference>
<comment type="function">
    <text evidence="11">Catalyzes the prenylation of para-hydroxybenzoate (PHB) with an all-trans polyprenyl group. Mediates the second step in the final reaction sequence of ubiquinone-8 (UQ-8) biosynthesis, which is the condensation of the polyisoprenoid side chain with PHB, generating the first membrane-bound Q intermediate 3-octaprenyl-4-hydroxybenzoate.</text>
</comment>
<dbReference type="InterPro" id="IPR006370">
    <property type="entry name" value="HB_polyprenyltransferase-like"/>
</dbReference>
<comment type="subcellular location">
    <subcellularLocation>
        <location evidence="11">Cell inner membrane</location>
        <topology evidence="11">Multi-pass membrane protein</topology>
    </subcellularLocation>
    <subcellularLocation>
        <location evidence="2">Membrane</location>
        <topology evidence="2">Multi-pass membrane protein</topology>
    </subcellularLocation>
</comment>
<feature type="transmembrane region" description="Helical" evidence="11">
    <location>
        <begin position="109"/>
        <end position="130"/>
    </location>
</feature>
<dbReference type="NCBIfam" id="TIGR01474">
    <property type="entry name" value="ubiA_proteo"/>
    <property type="match status" value="1"/>
</dbReference>
<feature type="transmembrane region" description="Helical" evidence="11">
    <location>
        <begin position="136"/>
        <end position="153"/>
    </location>
</feature>
<dbReference type="PANTHER" id="PTHR11048">
    <property type="entry name" value="PRENYLTRANSFERASES"/>
    <property type="match status" value="1"/>
</dbReference>
<evidence type="ECO:0000256" key="6">
    <source>
        <dbReference type="ARBA" id="ARBA00022679"/>
    </source>
</evidence>
<dbReference type="EC" id="2.5.1.39" evidence="11 12"/>
<dbReference type="CDD" id="cd13959">
    <property type="entry name" value="PT_UbiA_COQ2"/>
    <property type="match status" value="1"/>
</dbReference>
<evidence type="ECO:0000256" key="4">
    <source>
        <dbReference type="ARBA" id="ARBA00022475"/>
    </source>
</evidence>
<dbReference type="FunFam" id="1.20.120.1780:FF:000001">
    <property type="entry name" value="4-hydroxybenzoate octaprenyltransferase"/>
    <property type="match status" value="1"/>
</dbReference>
<evidence type="ECO:0000313" key="13">
    <source>
        <dbReference type="EMBL" id="BBF79797.1"/>
    </source>
</evidence>
<evidence type="ECO:0000256" key="1">
    <source>
        <dbReference type="ARBA" id="ARBA00001946"/>
    </source>
</evidence>
<dbReference type="RefSeq" id="WP_126419846.1">
    <property type="nucleotide sequence ID" value="NZ_AP018827.1"/>
</dbReference>
<comment type="similarity">
    <text evidence="3 11">Belongs to the UbiA prenyltransferase family.</text>
</comment>
<keyword evidence="8 11" id="KW-0812">Transmembrane</keyword>
<keyword evidence="11" id="KW-0460">Magnesium</keyword>
<name>A0A3G9FZI2_9CAUL</name>
<dbReference type="EMBL" id="AP018827">
    <property type="protein sequence ID" value="BBF79797.1"/>
    <property type="molecule type" value="Genomic_DNA"/>
</dbReference>
<keyword evidence="10 11" id="KW-0472">Membrane</keyword>
<keyword evidence="9 11" id="KW-1133">Transmembrane helix</keyword>
<evidence type="ECO:0000256" key="12">
    <source>
        <dbReference type="NCBIfam" id="TIGR01474"/>
    </source>
</evidence>
<keyword evidence="6 11" id="KW-0808">Transferase</keyword>
<dbReference type="PANTHER" id="PTHR11048:SF28">
    <property type="entry name" value="4-HYDROXYBENZOATE POLYPRENYLTRANSFERASE, MITOCHONDRIAL"/>
    <property type="match status" value="1"/>
</dbReference>
<dbReference type="UniPathway" id="UPA00232"/>
<feature type="transmembrane region" description="Helical" evidence="11">
    <location>
        <begin position="236"/>
        <end position="269"/>
    </location>
</feature>
<keyword evidence="5 11" id="KW-0997">Cell inner membrane</keyword>
<dbReference type="GO" id="GO:0006744">
    <property type="term" value="P:ubiquinone biosynthetic process"/>
    <property type="evidence" value="ECO:0007669"/>
    <property type="project" value="UniProtKB-UniRule"/>
</dbReference>
<feature type="transmembrane region" description="Helical" evidence="11">
    <location>
        <begin position="63"/>
        <end position="88"/>
    </location>
</feature>
<dbReference type="Gene3D" id="1.10.357.140">
    <property type="entry name" value="UbiA prenyltransferase"/>
    <property type="match status" value="1"/>
</dbReference>
<sequence>MTHDPLALPDAPKANWVDLYAPAPLRPWLRLGRFDRPIGIWLLFLPGAMGLVFGAANPWSLEVAYRLVLFALGSALMRGAGCAYNDFVDRDFDAQVERTRLRPIPSGQISPKQALLFVALCSLISLLVLLQLSPTAIWLGVASLGLVAAYPFMKRITWWPQAWLGLTFNWGFLMGVATMTGTLSLAAVIFYAGLIFWTLGYDTIYAYQDIEDDAMIGVKSSARALGSQGKSGVSLFYAAAVALTGTGAILGGLSWPLYAGLAAVCLHLFWQVNTLRIDDNARLLKLFKANRETGLLWVAAILIGHWSV</sequence>
<evidence type="ECO:0000256" key="3">
    <source>
        <dbReference type="ARBA" id="ARBA00005985"/>
    </source>
</evidence>
<dbReference type="HAMAP" id="MF_01635">
    <property type="entry name" value="UbiA"/>
    <property type="match status" value="1"/>
</dbReference>
<dbReference type="Gene3D" id="1.20.120.1780">
    <property type="entry name" value="UbiA prenyltransferase"/>
    <property type="match status" value="1"/>
</dbReference>
<evidence type="ECO:0000256" key="8">
    <source>
        <dbReference type="ARBA" id="ARBA00022692"/>
    </source>
</evidence>
<dbReference type="OrthoDB" id="9782418at2"/>
<proteinExistence type="inferred from homology"/>
<dbReference type="GO" id="GO:0005886">
    <property type="term" value="C:plasma membrane"/>
    <property type="evidence" value="ECO:0007669"/>
    <property type="project" value="UniProtKB-SubCell"/>
</dbReference>
<comment type="pathway">
    <text evidence="11">Cofactor biosynthesis; ubiquinone biosynthesis.</text>
</comment>
<evidence type="ECO:0000256" key="5">
    <source>
        <dbReference type="ARBA" id="ARBA00022519"/>
    </source>
</evidence>
<reference evidence="14" key="1">
    <citation type="journal article" date="2017" name="Biotechnol. Biofuels">
        <title>Evaluation of environmental bacterial communities as a factor affecting the growth of duckweed Lemna minor.</title>
        <authorList>
            <person name="Ishizawa H."/>
            <person name="Kuroda M."/>
            <person name="Morikawa M."/>
            <person name="Ike M."/>
        </authorList>
    </citation>
    <scope>NUCLEOTIDE SEQUENCE [LARGE SCALE GENOMIC DNA]</scope>
    <source>
        <strain evidence="14">M6</strain>
    </source>
</reference>
<feature type="transmembrane region" description="Helical" evidence="11">
    <location>
        <begin position="173"/>
        <end position="197"/>
    </location>
</feature>
<dbReference type="PROSITE" id="PS00943">
    <property type="entry name" value="UBIA"/>
    <property type="match status" value="1"/>
</dbReference>
<evidence type="ECO:0000256" key="9">
    <source>
        <dbReference type="ARBA" id="ARBA00022989"/>
    </source>
</evidence>
<comment type="catalytic activity">
    <reaction evidence="11">
        <text>all-trans-octaprenyl diphosphate + 4-hydroxybenzoate = 4-hydroxy-3-(all-trans-octaprenyl)benzoate + diphosphate</text>
        <dbReference type="Rhea" id="RHEA:27782"/>
        <dbReference type="ChEBI" id="CHEBI:1617"/>
        <dbReference type="ChEBI" id="CHEBI:17879"/>
        <dbReference type="ChEBI" id="CHEBI:33019"/>
        <dbReference type="ChEBI" id="CHEBI:57711"/>
        <dbReference type="EC" id="2.5.1.39"/>
    </reaction>
</comment>
<dbReference type="InterPro" id="IPR039653">
    <property type="entry name" value="Prenyltransferase"/>
</dbReference>
<keyword evidence="7 11" id="KW-0831">Ubiquinone biosynthesis</keyword>
<comment type="cofactor">
    <cofactor evidence="1 11">
        <name>Mg(2+)</name>
        <dbReference type="ChEBI" id="CHEBI:18420"/>
    </cofactor>
</comment>
<evidence type="ECO:0000256" key="2">
    <source>
        <dbReference type="ARBA" id="ARBA00004141"/>
    </source>
</evidence>
<accession>A0A3G9FZI2</accession>
<feature type="transmembrane region" description="Helical" evidence="11">
    <location>
        <begin position="38"/>
        <end position="57"/>
    </location>
</feature>
<dbReference type="Proteomes" id="UP000278756">
    <property type="component" value="Chromosome 1"/>
</dbReference>
<evidence type="ECO:0000313" key="14">
    <source>
        <dbReference type="Proteomes" id="UP000278756"/>
    </source>
</evidence>
<dbReference type="InterPro" id="IPR030470">
    <property type="entry name" value="UbiA_prenylTrfase_CS"/>
</dbReference>
<reference evidence="14" key="2">
    <citation type="journal article" date="2017" name="Plant Physiol. Biochem.">
        <title>Differential oxidative and antioxidative response of duckweed Lemna minor toward plant growth promoting/inhibiting bacteria.</title>
        <authorList>
            <person name="Ishizawa H."/>
            <person name="Kuroda M."/>
            <person name="Morikawa M."/>
            <person name="Ike M."/>
        </authorList>
    </citation>
    <scope>NUCLEOTIDE SEQUENCE [LARGE SCALE GENOMIC DNA]</scope>
    <source>
        <strain evidence="14">M6</strain>
    </source>
</reference>
<dbReference type="AlphaFoldDB" id="A0A3G9FZI2"/>
<protein>
    <recommendedName>
        <fullName evidence="11 12">4-hydroxybenzoate octaprenyltransferase</fullName>
        <ecNumber evidence="11 12">2.5.1.39</ecNumber>
    </recommendedName>
    <alternativeName>
        <fullName evidence="11">4-HB polyprenyltransferase</fullName>
    </alternativeName>
</protein>
<dbReference type="InterPro" id="IPR000537">
    <property type="entry name" value="UbiA_prenyltransferase"/>
</dbReference>
<keyword evidence="4 11" id="KW-1003">Cell membrane</keyword>
<organism evidence="13 14">
    <name type="scientific">Asticcacaulis excentricus</name>
    <dbReference type="NCBI Taxonomy" id="78587"/>
    <lineage>
        <taxon>Bacteria</taxon>
        <taxon>Pseudomonadati</taxon>
        <taxon>Pseudomonadota</taxon>
        <taxon>Alphaproteobacteria</taxon>
        <taxon>Caulobacterales</taxon>
        <taxon>Caulobacteraceae</taxon>
        <taxon>Asticcacaulis</taxon>
    </lineage>
</organism>
<evidence type="ECO:0000256" key="7">
    <source>
        <dbReference type="ARBA" id="ARBA00022688"/>
    </source>
</evidence>
<gene>
    <name evidence="11" type="primary">ubiA</name>
    <name evidence="13" type="ORF">EM6_0369</name>
</gene>
<dbReference type="FunFam" id="1.10.357.140:FF:000008">
    <property type="entry name" value="4-hydroxybenzoate octaprenyltransferase"/>
    <property type="match status" value="1"/>
</dbReference>
<evidence type="ECO:0000256" key="11">
    <source>
        <dbReference type="HAMAP-Rule" id="MF_01635"/>
    </source>
</evidence>
<evidence type="ECO:0000256" key="10">
    <source>
        <dbReference type="ARBA" id="ARBA00023136"/>
    </source>
</evidence>